<name>A0AAV7VUM8_PLEWA</name>
<accession>A0AAV7VUM8</accession>
<dbReference type="Proteomes" id="UP001066276">
    <property type="component" value="Chromosome 2_1"/>
</dbReference>
<organism evidence="2 3">
    <name type="scientific">Pleurodeles waltl</name>
    <name type="common">Iberian ribbed newt</name>
    <dbReference type="NCBI Taxonomy" id="8319"/>
    <lineage>
        <taxon>Eukaryota</taxon>
        <taxon>Metazoa</taxon>
        <taxon>Chordata</taxon>
        <taxon>Craniata</taxon>
        <taxon>Vertebrata</taxon>
        <taxon>Euteleostomi</taxon>
        <taxon>Amphibia</taxon>
        <taxon>Batrachia</taxon>
        <taxon>Caudata</taxon>
        <taxon>Salamandroidea</taxon>
        <taxon>Salamandridae</taxon>
        <taxon>Pleurodelinae</taxon>
        <taxon>Pleurodeles</taxon>
    </lineage>
</organism>
<feature type="region of interest" description="Disordered" evidence="1">
    <location>
        <begin position="1"/>
        <end position="29"/>
    </location>
</feature>
<comment type="caution">
    <text evidence="2">The sequence shown here is derived from an EMBL/GenBank/DDBJ whole genome shotgun (WGS) entry which is preliminary data.</text>
</comment>
<sequence>MDISPSMDAPDAPTSPVIPREVERRSEEDEDLYNAVQVITSNRFKVIAALEEPSQAGENCQGALHKARDEISTALPEESLAVILLHLREEIKGKFEVSEDNQTGIQAACSALSQKLNKVAA</sequence>
<evidence type="ECO:0000313" key="2">
    <source>
        <dbReference type="EMBL" id="KAJ1204370.1"/>
    </source>
</evidence>
<gene>
    <name evidence="2" type="ORF">NDU88_008148</name>
</gene>
<evidence type="ECO:0000256" key="1">
    <source>
        <dbReference type="SAM" id="MobiDB-lite"/>
    </source>
</evidence>
<protein>
    <submittedName>
        <fullName evidence="2">Uncharacterized protein</fullName>
    </submittedName>
</protein>
<dbReference type="AlphaFoldDB" id="A0AAV7VUM8"/>
<reference evidence="2" key="1">
    <citation type="journal article" date="2022" name="bioRxiv">
        <title>Sequencing and chromosome-scale assembly of the giantPleurodeles waltlgenome.</title>
        <authorList>
            <person name="Brown T."/>
            <person name="Elewa A."/>
            <person name="Iarovenko S."/>
            <person name="Subramanian E."/>
            <person name="Araus A.J."/>
            <person name="Petzold A."/>
            <person name="Susuki M."/>
            <person name="Suzuki K.-i.T."/>
            <person name="Hayashi T."/>
            <person name="Toyoda A."/>
            <person name="Oliveira C."/>
            <person name="Osipova E."/>
            <person name="Leigh N.D."/>
            <person name="Simon A."/>
            <person name="Yun M.H."/>
        </authorList>
    </citation>
    <scope>NUCLEOTIDE SEQUENCE</scope>
    <source>
        <strain evidence="2">20211129_DDA</strain>
        <tissue evidence="2">Liver</tissue>
    </source>
</reference>
<keyword evidence="3" id="KW-1185">Reference proteome</keyword>
<evidence type="ECO:0000313" key="3">
    <source>
        <dbReference type="Proteomes" id="UP001066276"/>
    </source>
</evidence>
<dbReference type="EMBL" id="JANPWB010000003">
    <property type="protein sequence ID" value="KAJ1204370.1"/>
    <property type="molecule type" value="Genomic_DNA"/>
</dbReference>
<proteinExistence type="predicted"/>